<keyword evidence="4 6" id="KW-0520">NAD</keyword>
<dbReference type="InterPro" id="IPR003680">
    <property type="entry name" value="Flavodoxin_fold"/>
</dbReference>
<feature type="binding site" evidence="6">
    <location>
        <begin position="16"/>
        <end position="18"/>
    </location>
    <ligand>
        <name>FMN</name>
        <dbReference type="ChEBI" id="CHEBI:58210"/>
    </ligand>
</feature>
<reference evidence="8 9" key="1">
    <citation type="submission" date="2023-11" db="EMBL/GenBank/DDBJ databases">
        <authorList>
            <person name="Panchal A.K."/>
            <person name="Meaney J.S."/>
            <person name="Karas B.J."/>
            <person name="diCenzo G.C."/>
        </authorList>
    </citation>
    <scope>NUCLEOTIDE SEQUENCE [LARGE SCALE GENOMIC DNA]</scope>
    <source>
        <strain evidence="8 9">NZP2235</strain>
    </source>
</reference>
<comment type="catalytic activity">
    <reaction evidence="6">
        <text>2 a quinone + NADH + H(+) = 2 a 1,4-benzosemiquinone + NAD(+)</text>
        <dbReference type="Rhea" id="RHEA:65952"/>
        <dbReference type="ChEBI" id="CHEBI:15378"/>
        <dbReference type="ChEBI" id="CHEBI:57540"/>
        <dbReference type="ChEBI" id="CHEBI:57945"/>
        <dbReference type="ChEBI" id="CHEBI:132124"/>
        <dbReference type="ChEBI" id="CHEBI:134225"/>
    </reaction>
</comment>
<keyword evidence="3 6" id="KW-0560">Oxidoreductase</keyword>
<sequence length="209" mass="21783">MPTLLVIEVSPRFDYSTSRKLTERFVAAWMAANPQGRVITRDLAKAPVPLVDFAWIGGAFMPADTHTAEMTAAIRVSDDLVAELKSADHLLIATPMFNFSIPAALKAWIDQIVRVGVTVGADNKGLLTGKRADIILATGGDFTPGSRVAGYNLASGYLTQVLGWIGITDVNITLAGRSVAGGVGETAIEALGATVEAAAVRATASAAAM</sequence>
<name>A0ABZ0VW27_9HYPH</name>
<evidence type="ECO:0000313" key="8">
    <source>
        <dbReference type="EMBL" id="WQC01113.1"/>
    </source>
</evidence>
<keyword evidence="2 6" id="KW-0288">FMN</keyword>
<evidence type="ECO:0000313" key="9">
    <source>
        <dbReference type="Proteomes" id="UP001322481"/>
    </source>
</evidence>
<dbReference type="Pfam" id="PF02525">
    <property type="entry name" value="Flavodoxin_2"/>
    <property type="match status" value="1"/>
</dbReference>
<proteinExistence type="inferred from homology"/>
<organism evidence="8 9">
    <name type="scientific">Mesorhizobium huakuii</name>
    <dbReference type="NCBI Taxonomy" id="28104"/>
    <lineage>
        <taxon>Bacteria</taxon>
        <taxon>Pseudomonadati</taxon>
        <taxon>Pseudomonadota</taxon>
        <taxon>Alphaproteobacteria</taxon>
        <taxon>Hyphomicrobiales</taxon>
        <taxon>Phyllobacteriaceae</taxon>
        <taxon>Mesorhizobium</taxon>
    </lineage>
</organism>
<comment type="caution">
    <text evidence="6">Lacks conserved residue(s) required for the propagation of feature annotation.</text>
</comment>
<comment type="cofactor">
    <cofactor evidence="6">
        <name>FMN</name>
        <dbReference type="ChEBI" id="CHEBI:58210"/>
    </cofactor>
    <text evidence="6">Binds 1 FMN per subunit.</text>
</comment>
<dbReference type="InterPro" id="IPR023048">
    <property type="entry name" value="NADH:quinone_OxRdtase_FMN_depd"/>
</dbReference>
<feature type="binding site" evidence="6">
    <location>
        <position position="10"/>
    </location>
    <ligand>
        <name>FMN</name>
        <dbReference type="ChEBI" id="CHEBI:58210"/>
    </ligand>
</feature>
<comment type="function">
    <text evidence="6">Also exhibits azoreductase activity. Catalyzes the reductive cleavage of the azo bond in aromatic azo compounds to the corresponding amines.</text>
</comment>
<comment type="function">
    <text evidence="6">Quinone reductase that provides resistance to thiol-specific stress caused by electrophilic quinones.</text>
</comment>
<dbReference type="EC" id="1.7.1.17" evidence="6"/>
<protein>
    <recommendedName>
        <fullName evidence="6">FMN dependent NADH:quinone oxidoreductase</fullName>
        <ecNumber evidence="6">1.6.5.-</ecNumber>
    </recommendedName>
    <alternativeName>
        <fullName evidence="6">Azo-dye reductase</fullName>
    </alternativeName>
    <alternativeName>
        <fullName evidence="6">FMN-dependent NADH-azo compound oxidoreductase</fullName>
    </alternativeName>
    <alternativeName>
        <fullName evidence="6">FMN-dependent NADH-azoreductase</fullName>
        <ecNumber evidence="6">1.7.1.17</ecNumber>
    </alternativeName>
</protein>
<dbReference type="InterPro" id="IPR029039">
    <property type="entry name" value="Flavoprotein-like_sf"/>
</dbReference>
<feature type="domain" description="Flavodoxin-like fold" evidence="7">
    <location>
        <begin position="3"/>
        <end position="189"/>
    </location>
</feature>
<dbReference type="EMBL" id="CP139858">
    <property type="protein sequence ID" value="WQC01113.1"/>
    <property type="molecule type" value="Genomic_DNA"/>
</dbReference>
<evidence type="ECO:0000256" key="6">
    <source>
        <dbReference type="HAMAP-Rule" id="MF_01216"/>
    </source>
</evidence>
<gene>
    <name evidence="6" type="primary">azoR</name>
    <name evidence="8" type="ORF">U0R22_005327</name>
</gene>
<comment type="catalytic activity">
    <reaction evidence="5">
        <text>N,N-dimethyl-1,4-phenylenediamine + anthranilate + 2 NAD(+) = 2-(4-dimethylaminophenyl)diazenylbenzoate + 2 NADH + 2 H(+)</text>
        <dbReference type="Rhea" id="RHEA:55872"/>
        <dbReference type="ChEBI" id="CHEBI:15378"/>
        <dbReference type="ChEBI" id="CHEBI:15783"/>
        <dbReference type="ChEBI" id="CHEBI:16567"/>
        <dbReference type="ChEBI" id="CHEBI:57540"/>
        <dbReference type="ChEBI" id="CHEBI:57945"/>
        <dbReference type="ChEBI" id="CHEBI:71579"/>
        <dbReference type="EC" id="1.7.1.17"/>
    </reaction>
    <physiologicalReaction direction="right-to-left" evidence="5">
        <dbReference type="Rhea" id="RHEA:55874"/>
    </physiologicalReaction>
</comment>
<dbReference type="PANTHER" id="PTHR43741">
    <property type="entry name" value="FMN-DEPENDENT NADH-AZOREDUCTASE 1"/>
    <property type="match status" value="1"/>
</dbReference>
<evidence type="ECO:0000259" key="7">
    <source>
        <dbReference type="Pfam" id="PF02525"/>
    </source>
</evidence>
<comment type="similarity">
    <text evidence="6">Belongs to the azoreductase type 1 family.</text>
</comment>
<evidence type="ECO:0000256" key="1">
    <source>
        <dbReference type="ARBA" id="ARBA00022630"/>
    </source>
</evidence>
<evidence type="ECO:0000256" key="4">
    <source>
        <dbReference type="ARBA" id="ARBA00023027"/>
    </source>
</evidence>
<comment type="subunit">
    <text evidence="6">Homodimer.</text>
</comment>
<evidence type="ECO:0000256" key="2">
    <source>
        <dbReference type="ARBA" id="ARBA00022643"/>
    </source>
</evidence>
<dbReference type="PANTHER" id="PTHR43741:SF2">
    <property type="entry name" value="FMN-DEPENDENT NADH:QUINONE OXIDOREDUCTASE"/>
    <property type="match status" value="1"/>
</dbReference>
<dbReference type="RefSeq" id="WP_322416017.1">
    <property type="nucleotide sequence ID" value="NZ_CP139858.1"/>
</dbReference>
<evidence type="ECO:0000256" key="5">
    <source>
        <dbReference type="ARBA" id="ARBA00048542"/>
    </source>
</evidence>
<evidence type="ECO:0000256" key="3">
    <source>
        <dbReference type="ARBA" id="ARBA00023002"/>
    </source>
</evidence>
<accession>A0ABZ0VW27</accession>
<dbReference type="HAMAP" id="MF_01216">
    <property type="entry name" value="Azoreductase_type1"/>
    <property type="match status" value="1"/>
</dbReference>
<keyword evidence="1 6" id="KW-0285">Flavoprotein</keyword>
<dbReference type="SUPFAM" id="SSF52218">
    <property type="entry name" value="Flavoproteins"/>
    <property type="match status" value="1"/>
</dbReference>
<keyword evidence="9" id="KW-1185">Reference proteome</keyword>
<dbReference type="Proteomes" id="UP001322481">
    <property type="component" value="Chromosome"/>
</dbReference>
<dbReference type="InterPro" id="IPR050104">
    <property type="entry name" value="FMN-dep_NADH:Q_OxRdtase_AzoR1"/>
</dbReference>
<dbReference type="Gene3D" id="3.40.50.360">
    <property type="match status" value="1"/>
</dbReference>
<dbReference type="EC" id="1.6.5.-" evidence="6"/>